<evidence type="ECO:0000256" key="4">
    <source>
        <dbReference type="ARBA" id="ARBA00023002"/>
    </source>
</evidence>
<evidence type="ECO:0000259" key="5">
    <source>
        <dbReference type="Pfam" id="PF00174"/>
    </source>
</evidence>
<dbReference type="InterPro" id="IPR008335">
    <property type="entry name" value="Mopterin_OxRdtase_euk"/>
</dbReference>
<dbReference type="Gene3D" id="2.60.40.650">
    <property type="match status" value="1"/>
</dbReference>
<dbReference type="Pfam" id="PF00174">
    <property type="entry name" value="Oxidored_molyb"/>
    <property type="match status" value="1"/>
</dbReference>
<keyword evidence="2" id="KW-0500">Molybdenum</keyword>
<dbReference type="Proteomes" id="UP001296706">
    <property type="component" value="Unassembled WGS sequence"/>
</dbReference>
<dbReference type="InterPro" id="IPR005066">
    <property type="entry name" value="MoCF_OxRdtse_dimer"/>
</dbReference>
<reference evidence="7 8" key="1">
    <citation type="submission" date="2020-04" db="EMBL/GenBank/DDBJ databases">
        <authorList>
            <person name="Klaysubun C."/>
            <person name="Duangmal K."/>
            <person name="Lipun K."/>
        </authorList>
    </citation>
    <scope>NUCLEOTIDE SEQUENCE [LARGE SCALE GENOMIC DNA]</scope>
    <source>
        <strain evidence="7 8">JCM 11839</strain>
    </source>
</reference>
<proteinExistence type="predicted"/>
<name>A0ABX1RDQ6_9PSEU</name>
<dbReference type="Pfam" id="PF03404">
    <property type="entry name" value="Mo-co_dimer"/>
    <property type="match status" value="1"/>
</dbReference>
<comment type="cofactor">
    <cofactor evidence="1">
        <name>Mo-molybdopterin</name>
        <dbReference type="ChEBI" id="CHEBI:71302"/>
    </cofactor>
</comment>
<dbReference type="InterPro" id="IPR036374">
    <property type="entry name" value="OxRdtase_Mopterin-bd_sf"/>
</dbReference>
<dbReference type="EMBL" id="JAAXKY010000045">
    <property type="protein sequence ID" value="NMH78513.1"/>
    <property type="molecule type" value="Genomic_DNA"/>
</dbReference>
<organism evidence="7 8">
    <name type="scientific">Pseudonocardia xinjiangensis</name>
    <dbReference type="NCBI Taxonomy" id="75289"/>
    <lineage>
        <taxon>Bacteria</taxon>
        <taxon>Bacillati</taxon>
        <taxon>Actinomycetota</taxon>
        <taxon>Actinomycetes</taxon>
        <taxon>Pseudonocardiales</taxon>
        <taxon>Pseudonocardiaceae</taxon>
        <taxon>Pseudonocardia</taxon>
    </lineage>
</organism>
<keyword evidence="4" id="KW-0560">Oxidoreductase</keyword>
<evidence type="ECO:0000259" key="6">
    <source>
        <dbReference type="Pfam" id="PF03404"/>
    </source>
</evidence>
<dbReference type="PANTHER" id="PTHR19372:SF7">
    <property type="entry name" value="SULFITE OXIDASE, MITOCHONDRIAL"/>
    <property type="match status" value="1"/>
</dbReference>
<gene>
    <name evidence="7" type="ORF">HF577_15635</name>
</gene>
<feature type="domain" description="Moybdenum cofactor oxidoreductase dimerisation" evidence="6">
    <location>
        <begin position="238"/>
        <end position="351"/>
    </location>
</feature>
<dbReference type="Gene3D" id="3.90.420.10">
    <property type="entry name" value="Oxidoreductase, molybdopterin-binding domain"/>
    <property type="match status" value="1"/>
</dbReference>
<evidence type="ECO:0000256" key="2">
    <source>
        <dbReference type="ARBA" id="ARBA00022505"/>
    </source>
</evidence>
<dbReference type="CDD" id="cd02110">
    <property type="entry name" value="SO_family_Moco_dimer"/>
    <property type="match status" value="1"/>
</dbReference>
<evidence type="ECO:0000256" key="3">
    <source>
        <dbReference type="ARBA" id="ARBA00022723"/>
    </source>
</evidence>
<evidence type="ECO:0000256" key="1">
    <source>
        <dbReference type="ARBA" id="ARBA00001924"/>
    </source>
</evidence>
<feature type="domain" description="Oxidoreductase molybdopterin-binding" evidence="5">
    <location>
        <begin position="34"/>
        <end position="209"/>
    </location>
</feature>
<dbReference type="InterPro" id="IPR000572">
    <property type="entry name" value="OxRdtase_Mopterin-bd_dom"/>
</dbReference>
<evidence type="ECO:0000313" key="8">
    <source>
        <dbReference type="Proteomes" id="UP001296706"/>
    </source>
</evidence>
<comment type="caution">
    <text evidence="7">The sequence shown here is derived from an EMBL/GenBank/DDBJ whole genome shotgun (WGS) entry which is preliminary data.</text>
</comment>
<protein>
    <submittedName>
        <fullName evidence="7">Sulfite oxidase</fullName>
    </submittedName>
</protein>
<dbReference type="SUPFAM" id="SSF81296">
    <property type="entry name" value="E set domains"/>
    <property type="match status" value="1"/>
</dbReference>
<dbReference type="PRINTS" id="PR00407">
    <property type="entry name" value="EUMOPTERIN"/>
</dbReference>
<dbReference type="InterPro" id="IPR014756">
    <property type="entry name" value="Ig_E-set"/>
</dbReference>
<dbReference type="PANTHER" id="PTHR19372">
    <property type="entry name" value="SULFITE REDUCTASE"/>
    <property type="match status" value="1"/>
</dbReference>
<sequence>MVVHEQEPYNAEPTRSALAENVVTPVGVFYGRNHGTMPDMDPDRWRLQVDGMVDRPMELSLADLKDRFPHREVVATLQCAGNRRAGLMAVRDIPHQHPWGPGATSTARWGGVSLADVLAHCGLSPDATDIEFAAPDVAAEAVPPQPYGGSISAAKATAAETMLVWEMNGEPLTQAHGGPVRVVVPGHIGARSVKWLQRITAQNRPSDNFFQATAYRLLPADTDLDRAQVGDGFPLTSVALNSAILRPDDHAVVPGGPTTVTGYAFAGDDRGIARVDVSVDGGRSWTQAELGEDLGPWAWRFWNATVDLPPGEVTITARAWDTTAALQPEHAESVWNPKGYINNAWPSVTVTARDAVRAPLQEPVATSGGRHR</sequence>
<accession>A0ABX1RDQ6</accession>
<keyword evidence="3" id="KW-0479">Metal-binding</keyword>
<dbReference type="SUPFAM" id="SSF56524">
    <property type="entry name" value="Oxidoreductase molybdopterin-binding domain"/>
    <property type="match status" value="1"/>
</dbReference>
<evidence type="ECO:0000313" key="7">
    <source>
        <dbReference type="EMBL" id="NMH78513.1"/>
    </source>
</evidence>
<keyword evidence="8" id="KW-1185">Reference proteome</keyword>